<dbReference type="SUPFAM" id="SSF51905">
    <property type="entry name" value="FAD/NAD(P)-binding domain"/>
    <property type="match status" value="1"/>
</dbReference>
<dbReference type="Pfam" id="PF01266">
    <property type="entry name" value="DAO"/>
    <property type="match status" value="1"/>
</dbReference>
<dbReference type="OrthoDB" id="498204at2759"/>
<organism evidence="2 3">
    <name type="scientific">Aspergillus avenaceus</name>
    <dbReference type="NCBI Taxonomy" id="36643"/>
    <lineage>
        <taxon>Eukaryota</taxon>
        <taxon>Fungi</taxon>
        <taxon>Dikarya</taxon>
        <taxon>Ascomycota</taxon>
        <taxon>Pezizomycotina</taxon>
        <taxon>Eurotiomycetes</taxon>
        <taxon>Eurotiomycetidae</taxon>
        <taxon>Eurotiales</taxon>
        <taxon>Aspergillaceae</taxon>
        <taxon>Aspergillus</taxon>
        <taxon>Aspergillus subgen. Circumdati</taxon>
    </lineage>
</organism>
<dbReference type="Proteomes" id="UP000325780">
    <property type="component" value="Unassembled WGS sequence"/>
</dbReference>
<evidence type="ECO:0000259" key="1">
    <source>
        <dbReference type="Pfam" id="PF01266"/>
    </source>
</evidence>
<dbReference type="InterPro" id="IPR036188">
    <property type="entry name" value="FAD/NAD-bd_sf"/>
</dbReference>
<sequence>MYSTQTPFSVCFRGLDTHYSQQHTMESTQACDIAIIGGGIVGSALSYFISQSTQNDKKVVLIDRSLSTLKGSTGHAPGFVGQFNESEVLTRLAIETVKEYTKVPGGFDVVGGLEIATSCDGVDRLRSRCEMAKRAGLAAELISSEHAVSMAPDLVKDDNQIALYFSGDGAANAIRITSFYQEQAQSQGVKLVEADATEIRQANGCVEGVMTTSGFIQAKQVIIATGVWATELCKFDIPIPIVPVAHPYMYGEIHTPRLRKAPWVRWPQHHVYARDHGGFYGLGSYDHEPVLYQPKATAIGDWIENFDGTLSHAAQFIPEETQIVPREKFNGIFSMTPDNMPLVGNIPSVGGLYMAAAVWVTHAAGTAKLLTQMLEGQAVDETIRRALDPSRFQGRDMATLTQESLNGYNNIYKTEEQKA</sequence>
<dbReference type="AlphaFoldDB" id="A0A5N6TX94"/>
<dbReference type="EMBL" id="ML742088">
    <property type="protein sequence ID" value="KAE8150701.1"/>
    <property type="molecule type" value="Genomic_DNA"/>
</dbReference>
<dbReference type="GO" id="GO:0005739">
    <property type="term" value="C:mitochondrion"/>
    <property type="evidence" value="ECO:0007669"/>
    <property type="project" value="TreeGrafter"/>
</dbReference>
<feature type="domain" description="FAD dependent oxidoreductase" evidence="1">
    <location>
        <begin position="32"/>
        <end position="373"/>
    </location>
</feature>
<dbReference type="Gene3D" id="3.30.9.10">
    <property type="entry name" value="D-Amino Acid Oxidase, subunit A, domain 2"/>
    <property type="match status" value="1"/>
</dbReference>
<name>A0A5N6TX94_ASPAV</name>
<reference evidence="2 3" key="1">
    <citation type="submission" date="2019-04" db="EMBL/GenBank/DDBJ databases">
        <title>Friends and foes A comparative genomics study of 23 Aspergillus species from section Flavi.</title>
        <authorList>
            <consortium name="DOE Joint Genome Institute"/>
            <person name="Kjaerbolling I."/>
            <person name="Vesth T."/>
            <person name="Frisvad J.C."/>
            <person name="Nybo J.L."/>
            <person name="Theobald S."/>
            <person name="Kildgaard S."/>
            <person name="Isbrandt T."/>
            <person name="Kuo A."/>
            <person name="Sato A."/>
            <person name="Lyhne E.K."/>
            <person name="Kogle M.E."/>
            <person name="Wiebenga A."/>
            <person name="Kun R.S."/>
            <person name="Lubbers R.J."/>
            <person name="Makela M.R."/>
            <person name="Barry K."/>
            <person name="Chovatia M."/>
            <person name="Clum A."/>
            <person name="Daum C."/>
            <person name="Haridas S."/>
            <person name="He G."/>
            <person name="LaButti K."/>
            <person name="Lipzen A."/>
            <person name="Mondo S."/>
            <person name="Riley R."/>
            <person name="Salamov A."/>
            <person name="Simmons B.A."/>
            <person name="Magnuson J.K."/>
            <person name="Henrissat B."/>
            <person name="Mortensen U.H."/>
            <person name="Larsen T.O."/>
            <person name="Devries R.P."/>
            <person name="Grigoriev I.V."/>
            <person name="Machida M."/>
            <person name="Baker S.E."/>
            <person name="Andersen M.R."/>
        </authorList>
    </citation>
    <scope>NUCLEOTIDE SEQUENCE [LARGE SCALE GENOMIC DNA]</scope>
    <source>
        <strain evidence="2 3">IBT 18842</strain>
    </source>
</reference>
<evidence type="ECO:0000313" key="3">
    <source>
        <dbReference type="Proteomes" id="UP000325780"/>
    </source>
</evidence>
<dbReference type="SUPFAM" id="SSF54373">
    <property type="entry name" value="FAD-linked reductases, C-terminal domain"/>
    <property type="match status" value="1"/>
</dbReference>
<gene>
    <name evidence="2" type="ORF">BDV25DRAFT_153998</name>
</gene>
<keyword evidence="3" id="KW-1185">Reference proteome</keyword>
<dbReference type="PANTHER" id="PTHR13847">
    <property type="entry name" value="SARCOSINE DEHYDROGENASE-RELATED"/>
    <property type="match status" value="1"/>
</dbReference>
<proteinExistence type="predicted"/>
<dbReference type="InterPro" id="IPR006076">
    <property type="entry name" value="FAD-dep_OxRdtase"/>
</dbReference>
<dbReference type="Gene3D" id="3.50.50.60">
    <property type="entry name" value="FAD/NAD(P)-binding domain"/>
    <property type="match status" value="1"/>
</dbReference>
<evidence type="ECO:0000313" key="2">
    <source>
        <dbReference type="EMBL" id="KAE8150701.1"/>
    </source>
</evidence>
<protein>
    <submittedName>
        <fullName evidence="2">N,N-dimethylglycine oxidase</fullName>
    </submittedName>
</protein>
<accession>A0A5N6TX94</accession>
<dbReference type="PANTHER" id="PTHR13847:SF193">
    <property type="entry name" value="PYRUVATE DEHYDROGENASE PHOSPHATASE REGULATORY SUBUNIT, MITOCHONDRIAL"/>
    <property type="match status" value="1"/>
</dbReference>